<dbReference type="PANTHER" id="PTHR30069">
    <property type="entry name" value="TONB-DEPENDENT OUTER MEMBRANE RECEPTOR"/>
    <property type="match status" value="1"/>
</dbReference>
<dbReference type="EMBL" id="CP001801">
    <property type="protein sequence ID" value="ACX96025.1"/>
    <property type="molecule type" value="Genomic_DNA"/>
</dbReference>
<proteinExistence type="inferred from homology"/>
<gene>
    <name evidence="13" type="ordered locus">Hneap_1189</name>
</gene>
<dbReference type="AlphaFoldDB" id="D0L002"/>
<comment type="similarity">
    <text evidence="8 9">Belongs to the TonB-dependent receptor family.</text>
</comment>
<dbReference type="PANTHER" id="PTHR30069:SF40">
    <property type="entry name" value="TONB-DEPENDENT RECEPTOR NMB0964-RELATED"/>
    <property type="match status" value="1"/>
</dbReference>
<dbReference type="RefSeq" id="WP_012824061.1">
    <property type="nucleotide sequence ID" value="NC_013422.1"/>
</dbReference>
<evidence type="ECO:0000256" key="10">
    <source>
        <dbReference type="SAM" id="SignalP"/>
    </source>
</evidence>
<evidence type="ECO:0000256" key="1">
    <source>
        <dbReference type="ARBA" id="ARBA00004571"/>
    </source>
</evidence>
<dbReference type="HOGENOM" id="CLU_008287_10_1_6"/>
<evidence type="ECO:0000256" key="6">
    <source>
        <dbReference type="ARBA" id="ARBA00023136"/>
    </source>
</evidence>
<dbReference type="GO" id="GO:0009279">
    <property type="term" value="C:cell outer membrane"/>
    <property type="evidence" value="ECO:0007669"/>
    <property type="project" value="UniProtKB-SubCell"/>
</dbReference>
<dbReference type="InterPro" id="IPR036942">
    <property type="entry name" value="Beta-barrel_TonB_sf"/>
</dbReference>
<keyword evidence="14" id="KW-1185">Reference proteome</keyword>
<dbReference type="Pfam" id="PF00593">
    <property type="entry name" value="TonB_dep_Rec_b-barrel"/>
    <property type="match status" value="1"/>
</dbReference>
<protein>
    <submittedName>
        <fullName evidence="13">TonB-dependent receptor</fullName>
    </submittedName>
</protein>
<evidence type="ECO:0000256" key="9">
    <source>
        <dbReference type="RuleBase" id="RU003357"/>
    </source>
</evidence>
<keyword evidence="5 9" id="KW-0798">TonB box</keyword>
<dbReference type="Proteomes" id="UP000009102">
    <property type="component" value="Chromosome"/>
</dbReference>
<keyword evidence="7 8" id="KW-0998">Cell outer membrane</keyword>
<name>D0L002_HALNC</name>
<dbReference type="InterPro" id="IPR000531">
    <property type="entry name" value="Beta-barrel_TonB"/>
</dbReference>
<dbReference type="InterPro" id="IPR012910">
    <property type="entry name" value="Plug_dom"/>
</dbReference>
<dbReference type="PROSITE" id="PS52016">
    <property type="entry name" value="TONB_DEPENDENT_REC_3"/>
    <property type="match status" value="1"/>
</dbReference>
<evidence type="ECO:0000256" key="2">
    <source>
        <dbReference type="ARBA" id="ARBA00022448"/>
    </source>
</evidence>
<evidence type="ECO:0000256" key="8">
    <source>
        <dbReference type="PROSITE-ProRule" id="PRU01360"/>
    </source>
</evidence>
<feature type="domain" description="TonB-dependent receptor-like beta-barrel" evidence="11">
    <location>
        <begin position="217"/>
        <end position="650"/>
    </location>
</feature>
<dbReference type="Gene3D" id="2.40.170.20">
    <property type="entry name" value="TonB-dependent receptor, beta-barrel domain"/>
    <property type="match status" value="1"/>
</dbReference>
<keyword evidence="6 8" id="KW-0472">Membrane</keyword>
<keyword evidence="4 8" id="KW-0812">Transmembrane</keyword>
<evidence type="ECO:0000259" key="11">
    <source>
        <dbReference type="Pfam" id="PF00593"/>
    </source>
</evidence>
<keyword evidence="2 8" id="KW-0813">Transport</keyword>
<sequence length="702" mass="75041">MYSLSRSPLNQHAAFSSAGLFCFGMALFFTVASAAIADDQINGSINGQTTDLGEIAIQAPATVIGMPGAPTIVLDGPALFERQGASTLGGLLDGLPGLSSTWYGPNSNRPVIRGLDAHRVGIFSNGLPALDASAVSYDHNAPVNPLSLDRVEILRGPQALLYSGGAAGGVIKTDNSAIAMQPVEGVSGRAQLQGDMGYGRTSSAASVDAGNGLYALHLDGFLQNSGNYNAPDGYAGPSLDSGKIRNSADRQRGGTVGFSLTGTDSSIGFSIGQSRDYYGVIVDPATRIDMRSTQYDFKAQQRNLSGFVQQVTLEANHTDYQHQELDDGVPATTFKNKGNSLRFALQSELMGLNWQYGLQYSQFDFSALGDEGFLPKTHTRNIGGFAVGEGTRGAWSYSVGARVERVRVQSDGAGTTGVDRFGTPDSRTFTPASASLSLAYQFLPQWHVIGQLSHNERAPAFDELYANGPHDATGAYELGNANLKTERSNTVEVGLRWQHEKAQFSTTAYLSDYQNYIGLLGTDRCRDEDGGAISCTNADALPEYDYSGVRARIYGVELSGLWPVLSHQGHAIDVRVVADVLHAQNRSDGEPLPRIAPLTVTPALQWHYGLWSAQLEVPMAARQTRVPATDSAGETPGYVMVNARLTRQFTPPFGEGRVGGQWYVALSNLTDRTVYSASSIDTLRLLAPKPGRSLSAGVQLLF</sequence>
<dbReference type="KEGG" id="hna:Hneap_1189"/>
<comment type="subcellular location">
    <subcellularLocation>
        <location evidence="1 8">Cell outer membrane</location>
        <topology evidence="1 8">Multi-pass membrane protein</topology>
    </subcellularLocation>
</comment>
<dbReference type="Pfam" id="PF07715">
    <property type="entry name" value="Plug"/>
    <property type="match status" value="1"/>
</dbReference>
<evidence type="ECO:0000256" key="5">
    <source>
        <dbReference type="ARBA" id="ARBA00023077"/>
    </source>
</evidence>
<evidence type="ECO:0000256" key="7">
    <source>
        <dbReference type="ARBA" id="ARBA00023237"/>
    </source>
</evidence>
<dbReference type="SUPFAM" id="SSF56935">
    <property type="entry name" value="Porins"/>
    <property type="match status" value="1"/>
</dbReference>
<dbReference type="InterPro" id="IPR039426">
    <property type="entry name" value="TonB-dep_rcpt-like"/>
</dbReference>
<keyword evidence="10" id="KW-0732">Signal</keyword>
<dbReference type="InterPro" id="IPR037066">
    <property type="entry name" value="Plug_dom_sf"/>
</dbReference>
<keyword evidence="13" id="KW-0675">Receptor</keyword>
<evidence type="ECO:0000256" key="3">
    <source>
        <dbReference type="ARBA" id="ARBA00022452"/>
    </source>
</evidence>
<dbReference type="GO" id="GO:0015344">
    <property type="term" value="F:siderophore uptake transmembrane transporter activity"/>
    <property type="evidence" value="ECO:0007669"/>
    <property type="project" value="TreeGrafter"/>
</dbReference>
<feature type="domain" description="TonB-dependent receptor plug" evidence="12">
    <location>
        <begin position="80"/>
        <end position="170"/>
    </location>
</feature>
<feature type="signal peptide" evidence="10">
    <location>
        <begin position="1"/>
        <end position="34"/>
    </location>
</feature>
<evidence type="ECO:0000259" key="12">
    <source>
        <dbReference type="Pfam" id="PF07715"/>
    </source>
</evidence>
<organism evidence="13 14">
    <name type="scientific">Halothiobacillus neapolitanus (strain ATCC 23641 / DSM 15147 / CIP 104769 / NCIMB 8539 / c2)</name>
    <name type="common">Thiobacillus neapolitanus</name>
    <dbReference type="NCBI Taxonomy" id="555778"/>
    <lineage>
        <taxon>Bacteria</taxon>
        <taxon>Pseudomonadati</taxon>
        <taxon>Pseudomonadota</taxon>
        <taxon>Gammaproteobacteria</taxon>
        <taxon>Chromatiales</taxon>
        <taxon>Halothiobacillaceae</taxon>
        <taxon>Halothiobacillus</taxon>
    </lineage>
</organism>
<evidence type="ECO:0000313" key="13">
    <source>
        <dbReference type="EMBL" id="ACX96025.1"/>
    </source>
</evidence>
<reference evidence="13 14" key="1">
    <citation type="submission" date="2009-10" db="EMBL/GenBank/DDBJ databases">
        <title>Complete sequence of Halothiobacillus neapolitanus c2.</title>
        <authorList>
            <consortium name="US DOE Joint Genome Institute"/>
            <person name="Lucas S."/>
            <person name="Copeland A."/>
            <person name="Lapidus A."/>
            <person name="Glavina del Rio T."/>
            <person name="Tice H."/>
            <person name="Bruce D."/>
            <person name="Goodwin L."/>
            <person name="Pitluck S."/>
            <person name="Davenport K."/>
            <person name="Brettin T."/>
            <person name="Detter J.C."/>
            <person name="Han C."/>
            <person name="Tapia R."/>
            <person name="Larimer F."/>
            <person name="Land M."/>
            <person name="Hauser L."/>
            <person name="Kyrpides N."/>
            <person name="Mikhailova N."/>
            <person name="Kerfeld C."/>
            <person name="Cannon G."/>
            <person name="Heinhort S."/>
        </authorList>
    </citation>
    <scope>NUCLEOTIDE SEQUENCE [LARGE SCALE GENOMIC DNA]</scope>
    <source>
        <strain evidence="14">ATCC 23641 / c2</strain>
    </source>
</reference>
<dbReference type="Gene3D" id="2.170.130.10">
    <property type="entry name" value="TonB-dependent receptor, plug domain"/>
    <property type="match status" value="1"/>
</dbReference>
<keyword evidence="3 8" id="KW-1134">Transmembrane beta strand</keyword>
<accession>D0L002</accession>
<feature type="chain" id="PRO_5003010096" evidence="10">
    <location>
        <begin position="35"/>
        <end position="702"/>
    </location>
</feature>
<evidence type="ECO:0000313" key="14">
    <source>
        <dbReference type="Proteomes" id="UP000009102"/>
    </source>
</evidence>
<dbReference type="OrthoDB" id="9815954at2"/>
<evidence type="ECO:0000256" key="4">
    <source>
        <dbReference type="ARBA" id="ARBA00022692"/>
    </source>
</evidence>
<dbReference type="STRING" id="555778.Hneap_1189"/>
<dbReference type="GO" id="GO:0044718">
    <property type="term" value="P:siderophore transmembrane transport"/>
    <property type="evidence" value="ECO:0007669"/>
    <property type="project" value="TreeGrafter"/>
</dbReference>
<dbReference type="eggNOG" id="COG4206">
    <property type="taxonomic scope" value="Bacteria"/>
</dbReference>